<dbReference type="InterPro" id="IPR036890">
    <property type="entry name" value="HATPase_C_sf"/>
</dbReference>
<dbReference type="Gene3D" id="3.30.565.10">
    <property type="entry name" value="Histidine kinase-like ATPase, C-terminal domain"/>
    <property type="match status" value="1"/>
</dbReference>
<dbReference type="Gene3D" id="3.60.40.10">
    <property type="entry name" value="PPM-type phosphatase domain"/>
    <property type="match status" value="1"/>
</dbReference>
<dbReference type="SMART" id="SM00331">
    <property type="entry name" value="PP2C_SIG"/>
    <property type="match status" value="1"/>
</dbReference>
<protein>
    <recommendedName>
        <fullName evidence="3">PPM-type phosphatase domain-containing protein</fullName>
    </recommendedName>
</protein>
<dbReference type="FunFam" id="3.30.565.10:FF:000061">
    <property type="entry name" value="PAS sensor protein"/>
    <property type="match status" value="1"/>
</dbReference>
<dbReference type="Gene3D" id="3.30.450.20">
    <property type="entry name" value="PAS domain"/>
    <property type="match status" value="1"/>
</dbReference>
<keyword evidence="5" id="KW-1185">Reference proteome</keyword>
<dbReference type="SUPFAM" id="SSF55874">
    <property type="entry name" value="ATPase domain of HSP90 chaperone/DNA topoisomerase II/histidine kinase"/>
    <property type="match status" value="1"/>
</dbReference>
<dbReference type="CDD" id="cd16936">
    <property type="entry name" value="HATPase_RsbW-like"/>
    <property type="match status" value="1"/>
</dbReference>
<proteinExistence type="predicted"/>
<name>A0A7G1P5I2_9ACTN</name>
<evidence type="ECO:0000313" key="5">
    <source>
        <dbReference type="Proteomes" id="UP000516444"/>
    </source>
</evidence>
<dbReference type="Proteomes" id="UP000516444">
    <property type="component" value="Chromosome"/>
</dbReference>
<evidence type="ECO:0000313" key="4">
    <source>
        <dbReference type="EMBL" id="BCL29104.1"/>
    </source>
</evidence>
<evidence type="ECO:0000259" key="3">
    <source>
        <dbReference type="SMART" id="SM00331"/>
    </source>
</evidence>
<sequence>MNFTRWSARLPGTQRRAAARADGLPTALPSEGSVPAARAERPTAETTSLALAPAVDELPVREVLDRIPALVALVHGPEHRLAYVNDAYVAAFGARPPGEPARGALPELAEIGLLPLLDQVLRSSKPRTVKSRKVPGGRSYTFTCTPVPVDVPSAGDLPGGLGGGGGGGGGVLIFAADVTDHAEAAERLRASERQHRETAVTLQRSLLPQELEEPDDLRVAATYHPGGTEAAVGGDWYDVITLGGGRTALVIGDVMGRGVRAAAVMGQLRTAVRAYARLDLPPHEILQLLDGLAMEIDPNQIATCVYAIHDPNEGRLVYASAGHLPILVRDESGTVLRADEPTGPPLGTGGWMHASGSVPLGPGSTAVLYTDGLVERRDADLDEGIASLEAALAGATGTPQVVCDRLVRSAGVTADHDDDVAVLVLQHPARTGPDGDLFRNAALELLGGVEAAPRARAFASGVLTSWRFPPDLHDHGVLAASELVANSLQHGTPPMRLRLRRTDRRLIVEVTDGDDHLPRRRRAEPADESGRGIAIVATIASNWGSRRTPGGGKAVWCEFALPRTT</sequence>
<evidence type="ECO:0000256" key="2">
    <source>
        <dbReference type="SAM" id="MobiDB-lite"/>
    </source>
</evidence>
<dbReference type="InterPro" id="IPR001932">
    <property type="entry name" value="PPM-type_phosphatase-like_dom"/>
</dbReference>
<dbReference type="KEGG" id="sgm:GCM10017557_39630"/>
<evidence type="ECO:0000256" key="1">
    <source>
        <dbReference type="ARBA" id="ARBA00022801"/>
    </source>
</evidence>
<dbReference type="EMBL" id="AP023440">
    <property type="protein sequence ID" value="BCL29104.1"/>
    <property type="molecule type" value="Genomic_DNA"/>
</dbReference>
<dbReference type="AlphaFoldDB" id="A0A7G1P5I2"/>
<keyword evidence="1" id="KW-0378">Hydrolase</keyword>
<dbReference type="FunFam" id="3.60.40.10:FF:000019">
    <property type="entry name" value="PAS sensor protein"/>
    <property type="match status" value="1"/>
</dbReference>
<feature type="region of interest" description="Disordered" evidence="2">
    <location>
        <begin position="12"/>
        <end position="45"/>
    </location>
</feature>
<feature type="domain" description="PPM-type phosphatase" evidence="3">
    <location>
        <begin position="217"/>
        <end position="427"/>
    </location>
</feature>
<dbReference type="RefSeq" id="WP_190851266.1">
    <property type="nucleotide sequence ID" value="NZ_AP023440.1"/>
</dbReference>
<reference evidence="4 5" key="1">
    <citation type="journal article" date="2014" name="Int. J. Syst. Evol. Microbiol.">
        <title>Complete genome sequence of Corynebacterium casei LMG S-19264T (=DSM 44701T), isolated from a smear-ripened cheese.</title>
        <authorList>
            <consortium name="US DOE Joint Genome Institute (JGI-PGF)"/>
            <person name="Walter F."/>
            <person name="Albersmeier A."/>
            <person name="Kalinowski J."/>
            <person name="Ruckert C."/>
        </authorList>
    </citation>
    <scope>NUCLEOTIDE SEQUENCE [LARGE SCALE GENOMIC DNA]</scope>
    <source>
        <strain evidence="4 5">JCM 4677</strain>
    </source>
</reference>
<accession>A0A7G1P5I2</accession>
<organism evidence="4 5">
    <name type="scientific">Streptomyces aurantiacus</name>
    <dbReference type="NCBI Taxonomy" id="47760"/>
    <lineage>
        <taxon>Bacteria</taxon>
        <taxon>Bacillati</taxon>
        <taxon>Actinomycetota</taxon>
        <taxon>Actinomycetes</taxon>
        <taxon>Kitasatosporales</taxon>
        <taxon>Streptomycetaceae</taxon>
        <taxon>Streptomyces</taxon>
        <taxon>Streptomyces aurantiacus group</taxon>
    </lineage>
</organism>
<dbReference type="Pfam" id="PF07228">
    <property type="entry name" value="SpoIIE"/>
    <property type="match status" value="1"/>
</dbReference>
<dbReference type="SUPFAM" id="SSF81606">
    <property type="entry name" value="PP2C-like"/>
    <property type="match status" value="1"/>
</dbReference>
<gene>
    <name evidence="4" type="ORF">GCM10017557_39630</name>
</gene>
<dbReference type="InterPro" id="IPR036457">
    <property type="entry name" value="PPM-type-like_dom_sf"/>
</dbReference>
<dbReference type="Pfam" id="PF13581">
    <property type="entry name" value="HATPase_c_2"/>
    <property type="match status" value="1"/>
</dbReference>
<dbReference type="InterPro" id="IPR052016">
    <property type="entry name" value="Bact_Sigma-Reg"/>
</dbReference>
<dbReference type="PANTHER" id="PTHR43156:SF2">
    <property type="entry name" value="STAGE II SPORULATION PROTEIN E"/>
    <property type="match status" value="1"/>
</dbReference>
<dbReference type="InterPro" id="IPR003594">
    <property type="entry name" value="HATPase_dom"/>
</dbReference>
<dbReference type="GO" id="GO:0016791">
    <property type="term" value="F:phosphatase activity"/>
    <property type="evidence" value="ECO:0007669"/>
    <property type="project" value="TreeGrafter"/>
</dbReference>
<dbReference type="PANTHER" id="PTHR43156">
    <property type="entry name" value="STAGE II SPORULATION PROTEIN E-RELATED"/>
    <property type="match status" value="1"/>
</dbReference>